<feature type="signal peptide" evidence="2">
    <location>
        <begin position="1"/>
        <end position="20"/>
    </location>
</feature>
<dbReference type="AlphaFoldDB" id="A0A0K8P450"/>
<reference evidence="4" key="1">
    <citation type="submission" date="2015-07" db="EMBL/GenBank/DDBJ databases">
        <title>Discovery of a poly(ethylene terephthalate assimilation.</title>
        <authorList>
            <person name="Yoshida S."/>
            <person name="Hiraga K."/>
            <person name="Takehana T."/>
            <person name="Taniguchi I."/>
            <person name="Yamaji H."/>
            <person name="Maeda Y."/>
            <person name="Toyohara K."/>
            <person name="Miyamoto K."/>
            <person name="Kimura Y."/>
            <person name="Oda K."/>
        </authorList>
    </citation>
    <scope>NUCLEOTIDE SEQUENCE [LARGE SCALE GENOMIC DNA]</scope>
    <source>
        <strain evidence="4">NBRC 110686 / TISTR 2288 / 201-F6</strain>
    </source>
</reference>
<feature type="region of interest" description="Disordered" evidence="1">
    <location>
        <begin position="232"/>
        <end position="287"/>
    </location>
</feature>
<proteinExistence type="predicted"/>
<evidence type="ECO:0000313" key="4">
    <source>
        <dbReference type="Proteomes" id="UP000037660"/>
    </source>
</evidence>
<feature type="compositionally biased region" description="Low complexity" evidence="1">
    <location>
        <begin position="232"/>
        <end position="243"/>
    </location>
</feature>
<sequence>MAMALLPALVLAAIPHGAAACEARITRSGGTLVFDGCISADAAEVFVGALRQPTRDVVVRSTGGAVGPALDMAEALAASGAALTVAGWCASSCANYLLTAAAVSRVPAEAAIVFHGDAGITWQQLQAPGQPPLPPPARAAIEALVTREQAFQTRYPRAADVHRRQAAMLHPAGASLADLGAPDCSGHGRTTWRPSAGLLLRLGLVDEVPATGAAAPAAGPALPAEVSPLGAAAPGDAVDPGEACPVLRGPAARQTPQTPEMPQTPPAPGSAAGAGAPPEPAALSGAR</sequence>
<dbReference type="InterPro" id="IPR029045">
    <property type="entry name" value="ClpP/crotonase-like_dom_sf"/>
</dbReference>
<name>A0A0K8P450_PISS1</name>
<evidence type="ECO:0000256" key="2">
    <source>
        <dbReference type="SAM" id="SignalP"/>
    </source>
</evidence>
<keyword evidence="2" id="KW-0732">Signal</keyword>
<evidence type="ECO:0000313" key="3">
    <source>
        <dbReference type="EMBL" id="GAP37413.1"/>
    </source>
</evidence>
<reference evidence="3 4" key="2">
    <citation type="journal article" date="2016" name="Science">
        <title>A bacterium that degrades and assimilates poly(ethylene terephthalate).</title>
        <authorList>
            <person name="Yoshida S."/>
            <person name="Hiraga K."/>
            <person name="Takehana T."/>
            <person name="Taniguchi I."/>
            <person name="Yamaji H."/>
            <person name="Maeda Y."/>
            <person name="Toyohara K."/>
            <person name="Miyamoto K."/>
            <person name="Kimura Y."/>
            <person name="Oda K."/>
        </authorList>
    </citation>
    <scope>NUCLEOTIDE SEQUENCE [LARGE SCALE GENOMIC DNA]</scope>
    <source>
        <strain evidence="4">NBRC 110686 / TISTR 2288 / 201-F6</strain>
    </source>
</reference>
<feature type="chain" id="PRO_5005513687" description="Periplasmic protein" evidence="2">
    <location>
        <begin position="21"/>
        <end position="287"/>
    </location>
</feature>
<gene>
    <name evidence="3" type="ORF">ISF6_3268</name>
</gene>
<comment type="caution">
    <text evidence="3">The sequence shown here is derived from an EMBL/GenBank/DDBJ whole genome shotgun (WGS) entry which is preliminary data.</text>
</comment>
<protein>
    <recommendedName>
        <fullName evidence="5">Periplasmic protein</fullName>
    </recommendedName>
</protein>
<dbReference type="STRING" id="1547922.ISF6_3268"/>
<organism evidence="3 4">
    <name type="scientific">Piscinibacter sakaiensis</name>
    <name type="common">Ideonella sakaiensis</name>
    <dbReference type="NCBI Taxonomy" id="1547922"/>
    <lineage>
        <taxon>Bacteria</taxon>
        <taxon>Pseudomonadati</taxon>
        <taxon>Pseudomonadota</taxon>
        <taxon>Betaproteobacteria</taxon>
        <taxon>Burkholderiales</taxon>
        <taxon>Sphaerotilaceae</taxon>
        <taxon>Piscinibacter</taxon>
    </lineage>
</organism>
<evidence type="ECO:0008006" key="5">
    <source>
        <dbReference type="Google" id="ProtNLM"/>
    </source>
</evidence>
<dbReference type="Proteomes" id="UP000037660">
    <property type="component" value="Unassembled WGS sequence"/>
</dbReference>
<evidence type="ECO:0000256" key="1">
    <source>
        <dbReference type="SAM" id="MobiDB-lite"/>
    </source>
</evidence>
<dbReference type="SUPFAM" id="SSF52096">
    <property type="entry name" value="ClpP/crotonase"/>
    <property type="match status" value="1"/>
</dbReference>
<accession>A0A0K8P450</accession>
<dbReference type="RefSeq" id="WP_054021354.1">
    <property type="nucleotide sequence ID" value="NZ_BBYR01000046.1"/>
</dbReference>
<dbReference type="EMBL" id="BBYR01000046">
    <property type="protein sequence ID" value="GAP37413.1"/>
    <property type="molecule type" value="Genomic_DNA"/>
</dbReference>
<keyword evidence="4" id="KW-1185">Reference proteome</keyword>
<feature type="compositionally biased region" description="Low complexity" evidence="1">
    <location>
        <begin position="269"/>
        <end position="287"/>
    </location>
</feature>